<dbReference type="InterPro" id="IPR015797">
    <property type="entry name" value="NUDIX_hydrolase-like_dom_sf"/>
</dbReference>
<dbReference type="AlphaFoldDB" id="A0A7R9A517"/>
<keyword evidence="6" id="KW-0546">Nucleotide metabolism</keyword>
<evidence type="ECO:0000256" key="2">
    <source>
        <dbReference type="ARBA" id="ARBA00004604"/>
    </source>
</evidence>
<evidence type="ECO:0000256" key="16">
    <source>
        <dbReference type="ARBA" id="ARBA00047875"/>
    </source>
</evidence>
<evidence type="ECO:0000256" key="4">
    <source>
        <dbReference type="ARBA" id="ARBA00022801"/>
    </source>
</evidence>
<comment type="catalytic activity">
    <reaction evidence="16">
        <text>IDP + H2O = IMP + phosphate + H(+)</text>
        <dbReference type="Rhea" id="RHEA:35207"/>
        <dbReference type="ChEBI" id="CHEBI:15377"/>
        <dbReference type="ChEBI" id="CHEBI:15378"/>
        <dbReference type="ChEBI" id="CHEBI:43474"/>
        <dbReference type="ChEBI" id="CHEBI:58053"/>
        <dbReference type="ChEBI" id="CHEBI:58280"/>
        <dbReference type="EC" id="3.6.1.64"/>
    </reaction>
    <physiologicalReaction direction="left-to-right" evidence="16">
        <dbReference type="Rhea" id="RHEA:35208"/>
    </physiologicalReaction>
</comment>
<dbReference type="PANTHER" id="PTHR31699">
    <property type="entry name" value="NUDIX T16 FAMILY MEMBER"/>
    <property type="match status" value="1"/>
</dbReference>
<evidence type="ECO:0000313" key="20">
    <source>
        <dbReference type="EMBL" id="CAD7247858.1"/>
    </source>
</evidence>
<dbReference type="Pfam" id="PF22327">
    <property type="entry name" value="Nudt16-like"/>
    <property type="match status" value="1"/>
</dbReference>
<dbReference type="GO" id="GO:0009117">
    <property type="term" value="P:nucleotide metabolic process"/>
    <property type="evidence" value="ECO:0007669"/>
    <property type="project" value="UniProtKB-KW"/>
</dbReference>
<dbReference type="PANTHER" id="PTHR31699:SF1">
    <property type="entry name" value="U8 SNORNA-DECAPPING ENZYME"/>
    <property type="match status" value="1"/>
</dbReference>
<reference evidence="20" key="1">
    <citation type="submission" date="2020-11" db="EMBL/GenBank/DDBJ databases">
        <authorList>
            <person name="Tran Van P."/>
        </authorList>
    </citation>
    <scope>NUCLEOTIDE SEQUENCE</scope>
</reference>
<evidence type="ECO:0000256" key="10">
    <source>
        <dbReference type="ARBA" id="ARBA00039871"/>
    </source>
</evidence>
<keyword evidence="21" id="KW-1185">Reference proteome</keyword>
<dbReference type="EMBL" id="CAJPEV010001612">
    <property type="protein sequence ID" value="CAG0893517.1"/>
    <property type="molecule type" value="Genomic_DNA"/>
</dbReference>
<accession>A0A7R9A517</accession>
<dbReference type="EC" id="3.6.1.64" evidence="9"/>
<comment type="cofactor">
    <cofactor evidence="1">
        <name>Co(2+)</name>
        <dbReference type="ChEBI" id="CHEBI:48828"/>
    </cofactor>
</comment>
<evidence type="ECO:0000256" key="6">
    <source>
        <dbReference type="ARBA" id="ARBA00023080"/>
    </source>
</evidence>
<dbReference type="PROSITE" id="PS51462">
    <property type="entry name" value="NUDIX"/>
    <property type="match status" value="1"/>
</dbReference>
<dbReference type="InterPro" id="IPR020084">
    <property type="entry name" value="NUDIX_hydrolase_CS"/>
</dbReference>
<dbReference type="GO" id="GO:0030515">
    <property type="term" value="F:snoRNA binding"/>
    <property type="evidence" value="ECO:0007669"/>
    <property type="project" value="TreeGrafter"/>
</dbReference>
<evidence type="ECO:0000256" key="3">
    <source>
        <dbReference type="ARBA" id="ARBA00004642"/>
    </source>
</evidence>
<sequence length="237" mass="26472">MAGDGATQVEHMSEEVKGESQDNTWGWLESTAHAADFCPTEDHAVVPHDTPMKEGYLLAAHCMIYALDDSVVFNLYCRRAAVLMHMRFDGYLGFPGGLVDTGEEIIPALNRELHEEMNLDLTRFQVKHEDHVISHENAKNRVICHFYALCVSLAEFEEIERAALASKEHGHEVLGHIRVPLYVMGDGYRGFPTFLDNNFCGNARSQLLTSLKQRNILPESIINAALAATKKYVPASS</sequence>
<dbReference type="GO" id="GO:0140933">
    <property type="term" value="F:5'-(N(7)-methylguanosine 5'-triphospho)-[mRNA] hydrolase activity"/>
    <property type="evidence" value="ECO:0007669"/>
    <property type="project" value="UniProtKB-EC"/>
</dbReference>
<organism evidence="20">
    <name type="scientific">Darwinula stevensoni</name>
    <dbReference type="NCBI Taxonomy" id="69355"/>
    <lineage>
        <taxon>Eukaryota</taxon>
        <taxon>Metazoa</taxon>
        <taxon>Ecdysozoa</taxon>
        <taxon>Arthropoda</taxon>
        <taxon>Crustacea</taxon>
        <taxon>Oligostraca</taxon>
        <taxon>Ostracoda</taxon>
        <taxon>Podocopa</taxon>
        <taxon>Podocopida</taxon>
        <taxon>Darwinulocopina</taxon>
        <taxon>Darwinuloidea</taxon>
        <taxon>Darwinulidae</taxon>
        <taxon>Darwinula</taxon>
    </lineage>
</organism>
<evidence type="ECO:0000256" key="5">
    <source>
        <dbReference type="ARBA" id="ARBA00022884"/>
    </source>
</evidence>
<dbReference type="OrthoDB" id="5950381at2759"/>
<dbReference type="GO" id="GO:1990174">
    <property type="term" value="F:phosphodiesterase decapping endonuclease activity"/>
    <property type="evidence" value="ECO:0007669"/>
    <property type="project" value="TreeGrafter"/>
</dbReference>
<comment type="subcellular location">
    <subcellularLocation>
        <location evidence="2">Nucleus</location>
        <location evidence="2">Nucleolus</location>
    </subcellularLocation>
    <subcellularLocation>
        <location evidence="3">Nucleus</location>
        <location evidence="3">Nucleoplasm</location>
    </subcellularLocation>
</comment>
<proteinExistence type="inferred from homology"/>
<evidence type="ECO:0000256" key="18">
    <source>
        <dbReference type="SAM" id="MobiDB-lite"/>
    </source>
</evidence>
<keyword evidence="5" id="KW-0694">RNA-binding</keyword>
<dbReference type="PROSITE" id="PS00893">
    <property type="entry name" value="NUDIX_BOX"/>
    <property type="match status" value="1"/>
</dbReference>
<evidence type="ECO:0000256" key="12">
    <source>
        <dbReference type="ARBA" id="ARBA00041656"/>
    </source>
</evidence>
<dbReference type="GO" id="GO:0006402">
    <property type="term" value="P:mRNA catabolic process"/>
    <property type="evidence" value="ECO:0007669"/>
    <property type="project" value="TreeGrafter"/>
</dbReference>
<evidence type="ECO:0000256" key="17">
    <source>
        <dbReference type="ARBA" id="ARBA00048945"/>
    </source>
</evidence>
<dbReference type="InterPro" id="IPR054754">
    <property type="entry name" value="NudT16"/>
</dbReference>
<name>A0A7R9A517_9CRUS</name>
<evidence type="ECO:0000256" key="13">
    <source>
        <dbReference type="ARBA" id="ARBA00042015"/>
    </source>
</evidence>
<dbReference type="GO" id="GO:0016077">
    <property type="term" value="P:sno(s)RNA catabolic process"/>
    <property type="evidence" value="ECO:0007669"/>
    <property type="project" value="TreeGrafter"/>
</dbReference>
<dbReference type="SUPFAM" id="SSF55811">
    <property type="entry name" value="Nudix"/>
    <property type="match status" value="1"/>
</dbReference>
<dbReference type="EMBL" id="LR901129">
    <property type="protein sequence ID" value="CAD7247858.1"/>
    <property type="molecule type" value="Genomic_DNA"/>
</dbReference>
<evidence type="ECO:0000256" key="9">
    <source>
        <dbReference type="ARBA" id="ARBA00038899"/>
    </source>
</evidence>
<dbReference type="Proteomes" id="UP000677054">
    <property type="component" value="Unassembled WGS sequence"/>
</dbReference>
<gene>
    <name evidence="20" type="ORF">DSTB1V02_LOCUS7683</name>
</gene>
<keyword evidence="7" id="KW-0539">Nucleus</keyword>
<dbReference type="GO" id="GO:0005730">
    <property type="term" value="C:nucleolus"/>
    <property type="evidence" value="ECO:0007669"/>
    <property type="project" value="UniProtKB-SubCell"/>
</dbReference>
<evidence type="ECO:0000256" key="1">
    <source>
        <dbReference type="ARBA" id="ARBA00001941"/>
    </source>
</evidence>
<evidence type="ECO:0000256" key="7">
    <source>
        <dbReference type="ARBA" id="ARBA00023242"/>
    </source>
</evidence>
<comment type="catalytic activity">
    <reaction evidence="15">
        <text>a 5'-end (N(7)-methyl 5'-triphosphoguanosine)-ribonucleoside in mRNA + H2O = N(7)-methyl-GDP + a 5'-end phospho-ribonucleoside in mRNA + 2 H(+)</text>
        <dbReference type="Rhea" id="RHEA:67484"/>
        <dbReference type="Rhea" id="RHEA-COMP:15692"/>
        <dbReference type="Rhea" id="RHEA-COMP:17167"/>
        <dbReference type="ChEBI" id="CHEBI:15377"/>
        <dbReference type="ChEBI" id="CHEBI:15378"/>
        <dbReference type="ChEBI" id="CHEBI:63714"/>
        <dbReference type="ChEBI" id="CHEBI:138282"/>
        <dbReference type="ChEBI" id="CHEBI:156461"/>
        <dbReference type="EC" id="3.6.1.62"/>
    </reaction>
    <physiologicalReaction direction="left-to-right" evidence="15">
        <dbReference type="Rhea" id="RHEA:67485"/>
    </physiologicalReaction>
</comment>
<evidence type="ECO:0000313" key="21">
    <source>
        <dbReference type="Proteomes" id="UP000677054"/>
    </source>
</evidence>
<dbReference type="GO" id="GO:1990003">
    <property type="term" value="F:IDP phosphatase activity"/>
    <property type="evidence" value="ECO:0007669"/>
    <property type="project" value="UniProtKB-EC"/>
</dbReference>
<dbReference type="Gene3D" id="3.90.79.10">
    <property type="entry name" value="Nucleoside Triphosphate Pyrophosphohydrolase"/>
    <property type="match status" value="1"/>
</dbReference>
<evidence type="ECO:0000256" key="8">
    <source>
        <dbReference type="ARBA" id="ARBA00038173"/>
    </source>
</evidence>
<comment type="catalytic activity">
    <reaction evidence="17">
        <text>dIDP + H2O = dIMP + phosphate + H(+)</text>
        <dbReference type="Rhea" id="RHEA:35211"/>
        <dbReference type="ChEBI" id="CHEBI:15377"/>
        <dbReference type="ChEBI" id="CHEBI:15378"/>
        <dbReference type="ChEBI" id="CHEBI:43474"/>
        <dbReference type="ChEBI" id="CHEBI:61194"/>
        <dbReference type="ChEBI" id="CHEBI:62286"/>
        <dbReference type="EC" id="3.6.1.64"/>
    </reaction>
    <physiologicalReaction direction="left-to-right" evidence="17">
        <dbReference type="Rhea" id="RHEA:35212"/>
    </physiologicalReaction>
</comment>
<feature type="compositionally biased region" description="Basic and acidic residues" evidence="18">
    <location>
        <begin position="11"/>
        <end position="20"/>
    </location>
</feature>
<protein>
    <recommendedName>
        <fullName evidence="10">U8 snoRNA-decapping enzyme</fullName>
        <ecNumber evidence="9">3.6.1.64</ecNumber>
    </recommendedName>
    <alternativeName>
        <fullName evidence="13">IDP phosphatase</fullName>
    </alternativeName>
    <alternativeName>
        <fullName evidence="11">Inosine diphosphate phosphatase</fullName>
    </alternativeName>
    <alternativeName>
        <fullName evidence="12">Nucleoside diphosphate-linked moiety X motif 16</fullName>
    </alternativeName>
    <alternativeName>
        <fullName evidence="14">m7GpppN-mRNA hydrolase</fullName>
    </alternativeName>
</protein>
<dbReference type="GO" id="GO:0005654">
    <property type="term" value="C:nucleoplasm"/>
    <property type="evidence" value="ECO:0007669"/>
    <property type="project" value="UniProtKB-SubCell"/>
</dbReference>
<comment type="similarity">
    <text evidence="8">Belongs to the Nudix hydrolase family. NUDT16 subfamily.</text>
</comment>
<evidence type="ECO:0000256" key="15">
    <source>
        <dbReference type="ARBA" id="ARBA00047661"/>
    </source>
</evidence>
<evidence type="ECO:0000256" key="11">
    <source>
        <dbReference type="ARBA" id="ARBA00041450"/>
    </source>
</evidence>
<feature type="domain" description="Nudix hydrolase" evidence="19">
    <location>
        <begin position="55"/>
        <end position="195"/>
    </location>
</feature>
<evidence type="ECO:0000259" key="19">
    <source>
        <dbReference type="PROSITE" id="PS51462"/>
    </source>
</evidence>
<evidence type="ECO:0000256" key="14">
    <source>
        <dbReference type="ARBA" id="ARBA00043162"/>
    </source>
</evidence>
<dbReference type="InterPro" id="IPR000086">
    <property type="entry name" value="NUDIX_hydrolase_dom"/>
</dbReference>
<keyword evidence="4" id="KW-0378">Hydrolase</keyword>
<feature type="region of interest" description="Disordered" evidence="18">
    <location>
        <begin position="1"/>
        <end position="22"/>
    </location>
</feature>